<feature type="transmembrane region" description="Helical" evidence="1">
    <location>
        <begin position="82"/>
        <end position="103"/>
    </location>
</feature>
<evidence type="ECO:0000313" key="2">
    <source>
        <dbReference type="EMBL" id="UFX99801.1"/>
    </source>
</evidence>
<evidence type="ECO:0000256" key="1">
    <source>
        <dbReference type="SAM" id="Phobius"/>
    </source>
</evidence>
<protein>
    <recommendedName>
        <fullName evidence="3">Transmembrane protein</fullName>
    </recommendedName>
</protein>
<organism evidence="2">
    <name type="scientific">Megavirus baoshan</name>
    <dbReference type="NCBI Taxonomy" id="2496520"/>
    <lineage>
        <taxon>Viruses</taxon>
        <taxon>Varidnaviria</taxon>
        <taxon>Bamfordvirae</taxon>
        <taxon>Nucleocytoviricota</taxon>
        <taxon>Megaviricetes</taxon>
        <taxon>Imitervirales</taxon>
        <taxon>Mimiviridae</taxon>
        <taxon>Megamimivirinae</taxon>
        <taxon>Megavirus</taxon>
        <taxon>Megavirus baoshanense</taxon>
    </lineage>
</organism>
<keyword evidence="1" id="KW-0812">Transmembrane</keyword>
<gene>
    <name evidence="2" type="ORF">Mb0362</name>
</gene>
<accession>A0A8K1T1F4</accession>
<reference evidence="2" key="1">
    <citation type="submission" date="2018-03" db="EMBL/GenBank/DDBJ databases">
        <title>Draft genome sequences of Megaviruse, new member of the family Mimiviridae isolated from water in Shanghai, China.</title>
        <authorList>
            <person name="Xia Y."/>
        </authorList>
    </citation>
    <scope>NUCLEOTIDE SEQUENCE</scope>
    <source>
        <strain evidence="2">SH</strain>
    </source>
</reference>
<keyword evidence="1" id="KW-1133">Transmembrane helix</keyword>
<keyword evidence="1" id="KW-0472">Membrane</keyword>
<feature type="transmembrane region" description="Helical" evidence="1">
    <location>
        <begin position="58"/>
        <end position="76"/>
    </location>
</feature>
<name>A0A8K1T1F4_9VIRU</name>
<evidence type="ECO:0008006" key="3">
    <source>
        <dbReference type="Google" id="ProtNLM"/>
    </source>
</evidence>
<sequence length="121" mass="13698">MLNLQIKLIKMMNKLLYNQNYMIMNTQEYTIPTDKNEKNSTKIQENFDNSVVSKGLGLTYLVIHMAAFIFALYLAFKCNKGLNIGAVIVAFFCPWIYIIYVLVTKGGICSGYVNGVPPTEI</sequence>
<dbReference type="EMBL" id="MH046811">
    <property type="protein sequence ID" value="UFX99801.1"/>
    <property type="molecule type" value="Genomic_DNA"/>
</dbReference>
<proteinExistence type="predicted"/>